<name>I0ELM3_HELC0</name>
<organism evidence="1 2">
    <name type="scientific">Helicobacter cetorum (strain ATCC BAA-429 / MIT 00-7128)</name>
    <dbReference type="NCBI Taxonomy" id="182217"/>
    <lineage>
        <taxon>Bacteria</taxon>
        <taxon>Pseudomonadati</taxon>
        <taxon>Campylobacterota</taxon>
        <taxon>Epsilonproteobacteria</taxon>
        <taxon>Campylobacterales</taxon>
        <taxon>Helicobacteraceae</taxon>
        <taxon>Helicobacter</taxon>
    </lineage>
</organism>
<reference evidence="2" key="1">
    <citation type="submission" date="2012-04" db="EMBL/GenBank/DDBJ databases">
        <title>Complete genome sequence of Helicobacter cetorum strain MIT 00-7128.</title>
        <authorList>
            <person name="Kersulyte D."/>
            <person name="Berg D.E."/>
        </authorList>
    </citation>
    <scope>NUCLEOTIDE SEQUENCE [LARGE SCALE GENOMIC DNA]</scope>
    <source>
        <strain evidence="2">MIT 00-7128</strain>
    </source>
</reference>
<dbReference type="AlphaFoldDB" id="I0ELM3"/>
<gene>
    <name evidence="1" type="ordered locus">HCW_02805</name>
</gene>
<accession>I0ELM3</accession>
<proteinExistence type="predicted"/>
<dbReference type="EMBL" id="CP003479">
    <property type="protein sequence ID" value="AFI03842.1"/>
    <property type="molecule type" value="Genomic_DNA"/>
</dbReference>
<dbReference type="STRING" id="182217.HCW_02805"/>
<dbReference type="HOGENOM" id="CLU_1394670_0_0_7"/>
<keyword evidence="2" id="KW-1185">Reference proteome</keyword>
<dbReference type="PATRIC" id="fig|182217.3.peg.601"/>
<sequence length="196" mass="22613">MIRVNELVAKIRKRLNDEDFNNYLFSDEEILDAINSSALEMTLEFRLNRQKKRAHLSLDNPSIDCENVLSILSVYFDNQEILERTSIERTSKQPLALLICDDRLSITPYKDGFLEVVYCEYLPILETDENISLPKVCEQALTYASLCLLLETPTNESNFNKIANYQQLLKNAKNTLSNYLNAIYSKNISFSKVVKV</sequence>
<dbReference type="KEGG" id="hce:HCW_02805"/>
<evidence type="ECO:0000313" key="1">
    <source>
        <dbReference type="EMBL" id="AFI03842.1"/>
    </source>
</evidence>
<protein>
    <submittedName>
        <fullName evidence="1">Uncharacterized protein</fullName>
    </submittedName>
</protein>
<dbReference type="Proteomes" id="UP000005010">
    <property type="component" value="Chromosome"/>
</dbReference>
<evidence type="ECO:0000313" key="2">
    <source>
        <dbReference type="Proteomes" id="UP000005010"/>
    </source>
</evidence>
<dbReference type="RefSeq" id="WP_014660714.1">
    <property type="nucleotide sequence ID" value="NC_017737.1"/>
</dbReference>